<keyword evidence="3" id="KW-1185">Reference proteome</keyword>
<name>A0A4Z0YFZ8_9FIRM</name>
<evidence type="ECO:0000313" key="2">
    <source>
        <dbReference type="EMBL" id="TGJ75872.1"/>
    </source>
</evidence>
<gene>
    <name evidence="2" type="ORF">CAGA_20790</name>
</gene>
<sequence>MDAFYKNFFVNFKIMAIFVDFLCYNYLDKFLLFFYGAIYINQGGENLNKIVMDRKKWMIFSVLVLAVAIAVFVSVFIVFKNRKENAKGPAPSRITESIISEMHYTDLVEVSPNQLYRHYSIPDGVISDSSLYMSKSSDSAAELACFLLQDKSKFEELKDAVTDHINSKAAGFKGLNPTQYNFLKNYVIVQKGRYVLVSVGSNASADGKFFNDLFK</sequence>
<keyword evidence="1" id="KW-1133">Transmembrane helix</keyword>
<comment type="caution">
    <text evidence="2">The sequence shown here is derived from an EMBL/GenBank/DDBJ whole genome shotgun (WGS) entry which is preliminary data.</text>
</comment>
<feature type="transmembrane region" description="Helical" evidence="1">
    <location>
        <begin position="7"/>
        <end position="27"/>
    </location>
</feature>
<feature type="transmembrane region" description="Helical" evidence="1">
    <location>
        <begin position="57"/>
        <end position="79"/>
    </location>
</feature>
<protein>
    <recommendedName>
        <fullName evidence="4">DUF4358 domain-containing protein</fullName>
    </recommendedName>
</protein>
<evidence type="ECO:0008006" key="4">
    <source>
        <dbReference type="Google" id="ProtNLM"/>
    </source>
</evidence>
<evidence type="ECO:0000313" key="3">
    <source>
        <dbReference type="Proteomes" id="UP000297714"/>
    </source>
</evidence>
<keyword evidence="1" id="KW-0472">Membrane</keyword>
<organism evidence="2 3">
    <name type="scientific">Caproiciproducens galactitolivorans</name>
    <dbReference type="NCBI Taxonomy" id="642589"/>
    <lineage>
        <taxon>Bacteria</taxon>
        <taxon>Bacillati</taxon>
        <taxon>Bacillota</taxon>
        <taxon>Clostridia</taxon>
        <taxon>Eubacteriales</taxon>
        <taxon>Acutalibacteraceae</taxon>
        <taxon>Caproiciproducens</taxon>
    </lineage>
</organism>
<evidence type="ECO:0000256" key="1">
    <source>
        <dbReference type="SAM" id="Phobius"/>
    </source>
</evidence>
<dbReference type="Proteomes" id="UP000297714">
    <property type="component" value="Unassembled WGS sequence"/>
</dbReference>
<dbReference type="EMBL" id="SRMQ01000010">
    <property type="protein sequence ID" value="TGJ75872.1"/>
    <property type="molecule type" value="Genomic_DNA"/>
</dbReference>
<dbReference type="AlphaFoldDB" id="A0A4Z0YFZ8"/>
<reference evidence="2 3" key="1">
    <citation type="submission" date="2019-04" db="EMBL/GenBank/DDBJ databases">
        <authorList>
            <person name="Poehlein A."/>
            <person name="Bengelsdorf F.R."/>
            <person name="Duerre P."/>
            <person name="Daniel R."/>
        </authorList>
    </citation>
    <scope>NUCLEOTIDE SEQUENCE [LARGE SCALE GENOMIC DNA]</scope>
    <source>
        <strain evidence="2 3">BS-1</strain>
    </source>
</reference>
<dbReference type="InterPro" id="IPR025648">
    <property type="entry name" value="DUF4358"/>
</dbReference>
<dbReference type="Pfam" id="PF14270">
    <property type="entry name" value="DUF4358"/>
    <property type="match status" value="1"/>
</dbReference>
<dbReference type="OrthoDB" id="1828164at2"/>
<proteinExistence type="predicted"/>
<accession>A0A4Z0YFZ8</accession>
<keyword evidence="1" id="KW-0812">Transmembrane</keyword>